<dbReference type="Gene3D" id="1.10.630.10">
    <property type="entry name" value="Cytochrome P450"/>
    <property type="match status" value="1"/>
</dbReference>
<keyword evidence="6 8" id="KW-0408">Iron</keyword>
<evidence type="ECO:0008006" key="12">
    <source>
        <dbReference type="Google" id="ProtNLM"/>
    </source>
</evidence>
<evidence type="ECO:0000313" key="10">
    <source>
        <dbReference type="EMBL" id="KAJ5090659.1"/>
    </source>
</evidence>
<dbReference type="GO" id="GO:0016705">
    <property type="term" value="F:oxidoreductase activity, acting on paired donors, with incorporation or reduction of molecular oxygen"/>
    <property type="evidence" value="ECO:0007669"/>
    <property type="project" value="InterPro"/>
</dbReference>
<organism evidence="10 11">
    <name type="scientific">Penicillium argentinense</name>
    <dbReference type="NCBI Taxonomy" id="1131581"/>
    <lineage>
        <taxon>Eukaryota</taxon>
        <taxon>Fungi</taxon>
        <taxon>Dikarya</taxon>
        <taxon>Ascomycota</taxon>
        <taxon>Pezizomycotina</taxon>
        <taxon>Eurotiomycetes</taxon>
        <taxon>Eurotiomycetidae</taxon>
        <taxon>Eurotiales</taxon>
        <taxon>Aspergillaceae</taxon>
        <taxon>Penicillium</taxon>
    </lineage>
</organism>
<dbReference type="PANTHER" id="PTHR46300:SF7">
    <property type="entry name" value="P450, PUTATIVE (EUROFUNG)-RELATED"/>
    <property type="match status" value="1"/>
</dbReference>
<dbReference type="GO" id="GO:0020037">
    <property type="term" value="F:heme binding"/>
    <property type="evidence" value="ECO:0007669"/>
    <property type="project" value="InterPro"/>
</dbReference>
<dbReference type="InterPro" id="IPR050364">
    <property type="entry name" value="Cytochrome_P450_fung"/>
</dbReference>
<dbReference type="InterPro" id="IPR001128">
    <property type="entry name" value="Cyt_P450"/>
</dbReference>
<dbReference type="SUPFAM" id="SSF48264">
    <property type="entry name" value="Cytochrome P450"/>
    <property type="match status" value="1"/>
</dbReference>
<keyword evidence="4 8" id="KW-0479">Metal-binding</keyword>
<comment type="caution">
    <text evidence="10">The sequence shown here is derived from an EMBL/GenBank/DDBJ whole genome shotgun (WGS) entry which is preliminary data.</text>
</comment>
<dbReference type="InterPro" id="IPR017972">
    <property type="entry name" value="Cyt_P450_CS"/>
</dbReference>
<dbReference type="OrthoDB" id="1103324at2759"/>
<evidence type="ECO:0000256" key="5">
    <source>
        <dbReference type="ARBA" id="ARBA00023002"/>
    </source>
</evidence>
<comment type="cofactor">
    <cofactor evidence="1 8">
        <name>heme</name>
        <dbReference type="ChEBI" id="CHEBI:30413"/>
    </cofactor>
</comment>
<keyword evidence="11" id="KW-1185">Reference proteome</keyword>
<dbReference type="GO" id="GO:0043386">
    <property type="term" value="P:mycotoxin biosynthetic process"/>
    <property type="evidence" value="ECO:0007669"/>
    <property type="project" value="UniProtKB-ARBA"/>
</dbReference>
<dbReference type="AlphaFoldDB" id="A0A9W9K2F2"/>
<evidence type="ECO:0000313" key="11">
    <source>
        <dbReference type="Proteomes" id="UP001149074"/>
    </source>
</evidence>
<evidence type="ECO:0000256" key="8">
    <source>
        <dbReference type="PIRSR" id="PIRSR602401-1"/>
    </source>
</evidence>
<reference evidence="10" key="2">
    <citation type="journal article" date="2023" name="IMA Fungus">
        <title>Comparative genomic study of the Penicillium genus elucidates a diverse pangenome and 15 lateral gene transfer events.</title>
        <authorList>
            <person name="Petersen C."/>
            <person name="Sorensen T."/>
            <person name="Nielsen M.R."/>
            <person name="Sondergaard T.E."/>
            <person name="Sorensen J.L."/>
            <person name="Fitzpatrick D.A."/>
            <person name="Frisvad J.C."/>
            <person name="Nielsen K.L."/>
        </authorList>
    </citation>
    <scope>NUCLEOTIDE SEQUENCE</scope>
    <source>
        <strain evidence="10">IBT 30761</strain>
    </source>
</reference>
<evidence type="ECO:0000256" key="3">
    <source>
        <dbReference type="ARBA" id="ARBA00022617"/>
    </source>
</evidence>
<gene>
    <name evidence="10" type="ORF">N7532_009343</name>
</gene>
<sequence>MILATKLGILATSVALLACLKGYFSRRKLPPGPRGWPVIGNLFDLLPDGQHPGEFYARYKALYGPLSSLTVFGQPIIIVNDRKTAAQLFDKSAKHSSRPQSVFADGLCGYGKSIPRQNNTPLLRAYRRATAQVIGTKSSAAKFDHHLENEFRRLLWRIQQDPDGLLDHCRIATGSFVLKITYGYNVDPHQKDSLIDLADLVLKQFSEAITPGKFLVDLIPALQHLPEWVPGTGFKKIARFNKETILKLTNYPFEFTKWQMRHKENKPSFVSESIKHGEDAEITKWAAGAIYGAGTDTTVGLIEGFFLAMMNFPGVQRKAQAELDRVIGEDRFPSVADRPNLPYIDGVLKETMRWHTVAVMTPRKSDEDEVINGYLVPRGAILMANIWAMNNDPEIYPNPSDFRPERYLPAEGQEIAPDPHDNTFGFGRRICPGRITAETSIFLAIVHTLFAFDIKKPVGEDGNVLESELRPTPEFISHPAPYKCSLTVRSPRREQLMLGFMREHPFEPSDAGKLQKAVKAVSVLENS</sequence>
<evidence type="ECO:0000256" key="9">
    <source>
        <dbReference type="RuleBase" id="RU000461"/>
    </source>
</evidence>
<dbReference type="PROSITE" id="PS51257">
    <property type="entry name" value="PROKAR_LIPOPROTEIN"/>
    <property type="match status" value="1"/>
</dbReference>
<dbReference type="Pfam" id="PF00067">
    <property type="entry name" value="p450"/>
    <property type="match status" value="1"/>
</dbReference>
<dbReference type="GeneID" id="81360813"/>
<comment type="similarity">
    <text evidence="2 9">Belongs to the cytochrome P450 family.</text>
</comment>
<name>A0A9W9K2F2_9EURO</name>
<evidence type="ECO:0000256" key="4">
    <source>
        <dbReference type="ARBA" id="ARBA00022723"/>
    </source>
</evidence>
<evidence type="ECO:0000256" key="6">
    <source>
        <dbReference type="ARBA" id="ARBA00023004"/>
    </source>
</evidence>
<dbReference type="GO" id="GO:0005506">
    <property type="term" value="F:iron ion binding"/>
    <property type="evidence" value="ECO:0007669"/>
    <property type="project" value="InterPro"/>
</dbReference>
<dbReference type="EMBL" id="JAPQKI010000009">
    <property type="protein sequence ID" value="KAJ5090659.1"/>
    <property type="molecule type" value="Genomic_DNA"/>
</dbReference>
<dbReference type="InterPro" id="IPR002401">
    <property type="entry name" value="Cyt_P450_E_grp-I"/>
</dbReference>
<dbReference type="Proteomes" id="UP001149074">
    <property type="component" value="Unassembled WGS sequence"/>
</dbReference>
<dbReference type="GO" id="GO:0004497">
    <property type="term" value="F:monooxygenase activity"/>
    <property type="evidence" value="ECO:0007669"/>
    <property type="project" value="UniProtKB-KW"/>
</dbReference>
<dbReference type="CDD" id="cd11065">
    <property type="entry name" value="CYP64-like"/>
    <property type="match status" value="1"/>
</dbReference>
<evidence type="ECO:0000256" key="2">
    <source>
        <dbReference type="ARBA" id="ARBA00010617"/>
    </source>
</evidence>
<keyword evidence="3 8" id="KW-0349">Heme</keyword>
<evidence type="ECO:0000256" key="7">
    <source>
        <dbReference type="ARBA" id="ARBA00023033"/>
    </source>
</evidence>
<proteinExistence type="inferred from homology"/>
<accession>A0A9W9K2F2</accession>
<dbReference type="InterPro" id="IPR036396">
    <property type="entry name" value="Cyt_P450_sf"/>
</dbReference>
<reference evidence="10" key="1">
    <citation type="submission" date="2022-11" db="EMBL/GenBank/DDBJ databases">
        <authorList>
            <person name="Petersen C."/>
        </authorList>
    </citation>
    <scope>NUCLEOTIDE SEQUENCE</scope>
    <source>
        <strain evidence="10">IBT 30761</strain>
    </source>
</reference>
<protein>
    <recommendedName>
        <fullName evidence="12">O-methylsterigmatocystin oxidoreductase</fullName>
    </recommendedName>
</protein>
<dbReference type="PRINTS" id="PR00463">
    <property type="entry name" value="EP450I"/>
</dbReference>
<dbReference type="PANTHER" id="PTHR46300">
    <property type="entry name" value="P450, PUTATIVE (EUROFUNG)-RELATED-RELATED"/>
    <property type="match status" value="1"/>
</dbReference>
<keyword evidence="5 9" id="KW-0560">Oxidoreductase</keyword>
<dbReference type="RefSeq" id="XP_056472640.1">
    <property type="nucleotide sequence ID" value="XM_056621834.1"/>
</dbReference>
<evidence type="ECO:0000256" key="1">
    <source>
        <dbReference type="ARBA" id="ARBA00001971"/>
    </source>
</evidence>
<keyword evidence="7 9" id="KW-0503">Monooxygenase</keyword>
<feature type="binding site" description="axial binding residue" evidence="8">
    <location>
        <position position="431"/>
    </location>
    <ligand>
        <name>heme</name>
        <dbReference type="ChEBI" id="CHEBI:30413"/>
    </ligand>
    <ligandPart>
        <name>Fe</name>
        <dbReference type="ChEBI" id="CHEBI:18248"/>
    </ligandPart>
</feature>
<dbReference type="PROSITE" id="PS00086">
    <property type="entry name" value="CYTOCHROME_P450"/>
    <property type="match status" value="1"/>
</dbReference>